<sequence length="62" mass="6640">MKAKDQKATPSPRGTATTLRPTKVSSLSSLFGRGCEYESARLMLFFLSTAVGISAVTALFQL</sequence>
<reference evidence="3" key="1">
    <citation type="journal article" date="2020" name="Stud. Mycol.">
        <title>101 Dothideomycetes genomes: a test case for predicting lifestyles and emergence of pathogens.</title>
        <authorList>
            <person name="Haridas S."/>
            <person name="Albert R."/>
            <person name="Binder M."/>
            <person name="Bloem J."/>
            <person name="Labutti K."/>
            <person name="Salamov A."/>
            <person name="Andreopoulos B."/>
            <person name="Baker S."/>
            <person name="Barry K."/>
            <person name="Bills G."/>
            <person name="Bluhm B."/>
            <person name="Cannon C."/>
            <person name="Castanera R."/>
            <person name="Culley D."/>
            <person name="Daum C."/>
            <person name="Ezra D."/>
            <person name="Gonzalez J."/>
            <person name="Henrissat B."/>
            <person name="Kuo A."/>
            <person name="Liang C."/>
            <person name="Lipzen A."/>
            <person name="Lutzoni F."/>
            <person name="Magnuson J."/>
            <person name="Mondo S."/>
            <person name="Nolan M."/>
            <person name="Ohm R."/>
            <person name="Pangilinan J."/>
            <person name="Park H.-J."/>
            <person name="Ramirez L."/>
            <person name="Alfaro M."/>
            <person name="Sun H."/>
            <person name="Tritt A."/>
            <person name="Yoshinaga Y."/>
            <person name="Zwiers L.-H."/>
            <person name="Turgeon B."/>
            <person name="Goodwin S."/>
            <person name="Spatafora J."/>
            <person name="Crous P."/>
            <person name="Grigoriev I."/>
        </authorList>
    </citation>
    <scope>NUCLEOTIDE SEQUENCE</scope>
    <source>
        <strain evidence="3">CBS 122368</strain>
    </source>
</reference>
<name>A0A6A6I7T7_9PLEO</name>
<dbReference type="GeneID" id="54582947"/>
<organism evidence="3 4">
    <name type="scientific">Trematosphaeria pertusa</name>
    <dbReference type="NCBI Taxonomy" id="390896"/>
    <lineage>
        <taxon>Eukaryota</taxon>
        <taxon>Fungi</taxon>
        <taxon>Dikarya</taxon>
        <taxon>Ascomycota</taxon>
        <taxon>Pezizomycotina</taxon>
        <taxon>Dothideomycetes</taxon>
        <taxon>Pleosporomycetidae</taxon>
        <taxon>Pleosporales</taxon>
        <taxon>Massarineae</taxon>
        <taxon>Trematosphaeriaceae</taxon>
        <taxon>Trematosphaeria</taxon>
    </lineage>
</organism>
<protein>
    <submittedName>
        <fullName evidence="3">Uncharacterized protein</fullName>
    </submittedName>
</protein>
<keyword evidence="4" id="KW-1185">Reference proteome</keyword>
<keyword evidence="2" id="KW-0812">Transmembrane</keyword>
<feature type="compositionally biased region" description="Polar residues" evidence="1">
    <location>
        <begin position="8"/>
        <end position="20"/>
    </location>
</feature>
<dbReference type="Proteomes" id="UP000800094">
    <property type="component" value="Unassembled WGS sequence"/>
</dbReference>
<keyword evidence="2" id="KW-0472">Membrane</keyword>
<evidence type="ECO:0000313" key="3">
    <source>
        <dbReference type="EMBL" id="KAF2246357.1"/>
    </source>
</evidence>
<evidence type="ECO:0000313" key="4">
    <source>
        <dbReference type="Proteomes" id="UP000800094"/>
    </source>
</evidence>
<gene>
    <name evidence="3" type="ORF">BU26DRAFT_521765</name>
</gene>
<keyword evidence="2" id="KW-1133">Transmembrane helix</keyword>
<accession>A0A6A6I7T7</accession>
<proteinExistence type="predicted"/>
<dbReference type="AlphaFoldDB" id="A0A6A6I7T7"/>
<feature type="transmembrane region" description="Helical" evidence="2">
    <location>
        <begin position="42"/>
        <end position="60"/>
    </location>
</feature>
<dbReference type="RefSeq" id="XP_033681361.1">
    <property type="nucleotide sequence ID" value="XM_033829617.1"/>
</dbReference>
<dbReference type="EMBL" id="ML987199">
    <property type="protein sequence ID" value="KAF2246357.1"/>
    <property type="molecule type" value="Genomic_DNA"/>
</dbReference>
<feature type="region of interest" description="Disordered" evidence="1">
    <location>
        <begin position="1"/>
        <end position="20"/>
    </location>
</feature>
<evidence type="ECO:0000256" key="2">
    <source>
        <dbReference type="SAM" id="Phobius"/>
    </source>
</evidence>
<evidence type="ECO:0000256" key="1">
    <source>
        <dbReference type="SAM" id="MobiDB-lite"/>
    </source>
</evidence>